<feature type="transmembrane region" description="Helical" evidence="2">
    <location>
        <begin position="304"/>
        <end position="323"/>
    </location>
</feature>
<accession>M2ZUX2</accession>
<feature type="compositionally biased region" description="Low complexity" evidence="1">
    <location>
        <begin position="340"/>
        <end position="356"/>
    </location>
</feature>
<dbReference type="eggNOG" id="ENOG50336S8">
    <property type="taxonomic scope" value="Bacteria"/>
</dbReference>
<keyword evidence="2" id="KW-0472">Membrane</keyword>
<evidence type="ECO:0000313" key="4">
    <source>
        <dbReference type="Proteomes" id="UP000011740"/>
    </source>
</evidence>
<evidence type="ECO:0000256" key="2">
    <source>
        <dbReference type="SAM" id="Phobius"/>
    </source>
</evidence>
<name>M2ZUX2_STRM1</name>
<evidence type="ECO:0000256" key="1">
    <source>
        <dbReference type="SAM" id="MobiDB-lite"/>
    </source>
</evidence>
<reference evidence="3 4" key="1">
    <citation type="journal article" date="2013" name="Genome Announc.">
        <title>Whole-Genome Shotgun Assembly and Analysis of the Genome of Streptomyces mobaraensis DSM 40847, a Strain for Industrial Production of Microbial Transglutaminase.</title>
        <authorList>
            <person name="Yang H."/>
            <person name="He T."/>
            <person name="Wu W."/>
            <person name="Zhu W."/>
            <person name="Lu B."/>
            <person name="Sun W."/>
        </authorList>
    </citation>
    <scope>NUCLEOTIDE SEQUENCE [LARGE SCALE GENOMIC DNA]</scope>
    <source>
        <strain evidence="3 4">DSM 40847</strain>
    </source>
</reference>
<organism evidence="3 4">
    <name type="scientific">Streptomyces mobaraensis (strain ATCC 29032 / DSM 40847 / JCM 4168 / NBRC 13819 / NCIMB 11159 / IPCR 16-22)</name>
    <dbReference type="NCBI Taxonomy" id="1223523"/>
    <lineage>
        <taxon>Bacteria</taxon>
        <taxon>Bacillati</taxon>
        <taxon>Actinomycetota</taxon>
        <taxon>Actinomycetes</taxon>
        <taxon>Kitasatosporales</taxon>
        <taxon>Streptomycetaceae</taxon>
        <taxon>Streptomyces</taxon>
    </lineage>
</organism>
<feature type="transmembrane region" description="Helical" evidence="2">
    <location>
        <begin position="193"/>
        <end position="212"/>
    </location>
</feature>
<feature type="region of interest" description="Disordered" evidence="1">
    <location>
        <begin position="326"/>
        <end position="385"/>
    </location>
</feature>
<keyword evidence="2" id="KW-1133">Transmembrane helix</keyword>
<dbReference type="AlphaFoldDB" id="M2ZUX2"/>
<evidence type="ECO:0000313" key="3">
    <source>
        <dbReference type="EMBL" id="EME96528.1"/>
    </source>
</evidence>
<sequence>MTSRRARRARVVSMPDHSERRARRRRILARLAVVACLPYLVLKLLWVAGADVGVRDLGSLSRAQWIAANAVTFGMDAIAALIAHVLTRPGGRHVRAWPILFPMWVATGMLVALMIALPVGQGVIAATGAENPALSDDMLRPWVFGVVYGGLCAEGLVLLAAFALYADERWGRLLRTRVRDLTDPAGTQGMQRVLTGLALGFLVCSGALRLLWGLGSDLGMNAEWTAHRNAIGRTGDLVHGLGALAGAAGLYALVFRRWGRVRVGVPLAMAWTGVGVAFGSGGWMDVGRSPDTSALLGVGNTADLIAGLLALCVGCFALTELTASESALPPSSPQPDVHRGTAAGAGPAPSPHGGAPRNTSRAPGPSCPTLTASPSVGRPGFPSAQ</sequence>
<feature type="transmembrane region" description="Helical" evidence="2">
    <location>
        <begin position="237"/>
        <end position="255"/>
    </location>
</feature>
<dbReference type="EMBL" id="AORZ01000201">
    <property type="protein sequence ID" value="EME96528.1"/>
    <property type="molecule type" value="Genomic_DNA"/>
</dbReference>
<dbReference type="PATRIC" id="fig|1223523.3.peg.6290"/>
<feature type="transmembrane region" description="Helical" evidence="2">
    <location>
        <begin position="267"/>
        <end position="284"/>
    </location>
</feature>
<protein>
    <submittedName>
        <fullName evidence="3">Uncharacterized protein</fullName>
    </submittedName>
</protein>
<feature type="transmembrane region" description="Helical" evidence="2">
    <location>
        <begin position="139"/>
        <end position="165"/>
    </location>
</feature>
<dbReference type="STRING" id="1223523.H340_31033"/>
<feature type="transmembrane region" description="Helical" evidence="2">
    <location>
        <begin position="66"/>
        <end position="87"/>
    </location>
</feature>
<keyword evidence="2" id="KW-0812">Transmembrane</keyword>
<proteinExistence type="predicted"/>
<dbReference type="Proteomes" id="UP000011740">
    <property type="component" value="Unassembled WGS sequence"/>
</dbReference>
<feature type="transmembrane region" description="Helical" evidence="2">
    <location>
        <begin position="27"/>
        <end position="46"/>
    </location>
</feature>
<comment type="caution">
    <text evidence="3">The sequence shown here is derived from an EMBL/GenBank/DDBJ whole genome shotgun (WGS) entry which is preliminary data.</text>
</comment>
<gene>
    <name evidence="3" type="ORF">H340_31033</name>
</gene>
<feature type="transmembrane region" description="Helical" evidence="2">
    <location>
        <begin position="99"/>
        <end position="119"/>
    </location>
</feature>